<keyword evidence="1" id="KW-1133">Transmembrane helix</keyword>
<gene>
    <name evidence="2" type="ORF">SAMN05444320_109235</name>
</gene>
<reference evidence="2 3" key="1">
    <citation type="submission" date="2016-11" db="EMBL/GenBank/DDBJ databases">
        <authorList>
            <person name="Jaros S."/>
            <person name="Januszkiewicz K."/>
            <person name="Wedrychowicz H."/>
        </authorList>
    </citation>
    <scope>NUCLEOTIDE SEQUENCE [LARGE SCALE GENOMIC DNA]</scope>
    <source>
        <strain evidence="2 3">DSM 44523</strain>
    </source>
</reference>
<dbReference type="Pfam" id="PF04307">
    <property type="entry name" value="YdjM"/>
    <property type="match status" value="1"/>
</dbReference>
<keyword evidence="1" id="KW-0472">Membrane</keyword>
<name>A0A1M5KDK9_STRHI</name>
<dbReference type="STRING" id="2017.SAMN05444320_109235"/>
<dbReference type="GO" id="GO:0016787">
    <property type="term" value="F:hydrolase activity"/>
    <property type="evidence" value="ECO:0007669"/>
    <property type="project" value="UniProtKB-KW"/>
</dbReference>
<dbReference type="AlphaFoldDB" id="A0A1M5KDK9"/>
<keyword evidence="2" id="KW-0378">Hydrolase</keyword>
<feature type="transmembrane region" description="Helical" evidence="1">
    <location>
        <begin position="112"/>
        <end position="131"/>
    </location>
</feature>
<protein>
    <submittedName>
        <fullName evidence="2">LexA-binding, inner membrane-associated putative hydrolase</fullName>
    </submittedName>
</protein>
<keyword evidence="1" id="KW-0812">Transmembrane</keyword>
<organism evidence="2 3">
    <name type="scientific">Streptoalloteichus hindustanus</name>
    <dbReference type="NCBI Taxonomy" id="2017"/>
    <lineage>
        <taxon>Bacteria</taxon>
        <taxon>Bacillati</taxon>
        <taxon>Actinomycetota</taxon>
        <taxon>Actinomycetes</taxon>
        <taxon>Pseudonocardiales</taxon>
        <taxon>Pseudonocardiaceae</taxon>
        <taxon>Streptoalloteichus</taxon>
    </lineage>
</organism>
<evidence type="ECO:0000256" key="1">
    <source>
        <dbReference type="SAM" id="Phobius"/>
    </source>
</evidence>
<sequence length="289" mass="29909">MIGTLRAEDHLGGGMSTGPTHAISGLAAWAGVTALASGHAIGQLTPQAWVVGAALSSGAALLPDIDHPSSTVARTFGPFSQAVSGVVNTVSGWTYRATKTRRDPKRDGGHRGLTHTVLFALVAGLVTTAIVQAGNRYALPVLMFVFCGLAVRGLMNEWSPKRDALAITVTSGVLTLACLRWVVEAPENAAAAGIAVIIGCVAHYLGDAITEQGCPMLWPIPIRGKTWFPVAPPKPMRMRTGGAVELSLVLPGLTLLALFLSAAALQRTGAAPWLGLDLLGWLPGAEASS</sequence>
<dbReference type="InterPro" id="IPR007404">
    <property type="entry name" value="YdjM-like"/>
</dbReference>
<dbReference type="EMBL" id="FQVN01000009">
    <property type="protein sequence ID" value="SHG50892.1"/>
    <property type="molecule type" value="Genomic_DNA"/>
</dbReference>
<proteinExistence type="predicted"/>
<feature type="transmembrane region" description="Helical" evidence="1">
    <location>
        <begin position="243"/>
        <end position="265"/>
    </location>
</feature>
<dbReference type="Proteomes" id="UP000184501">
    <property type="component" value="Unassembled WGS sequence"/>
</dbReference>
<accession>A0A1M5KDK9</accession>
<evidence type="ECO:0000313" key="2">
    <source>
        <dbReference type="EMBL" id="SHG50892.1"/>
    </source>
</evidence>
<keyword evidence="3" id="KW-1185">Reference proteome</keyword>
<evidence type="ECO:0000313" key="3">
    <source>
        <dbReference type="Proteomes" id="UP000184501"/>
    </source>
</evidence>
<dbReference type="PANTHER" id="PTHR35531">
    <property type="entry name" value="INNER MEMBRANE PROTEIN YBCI-RELATED"/>
    <property type="match status" value="1"/>
</dbReference>
<feature type="transmembrane region" description="Helical" evidence="1">
    <location>
        <begin position="137"/>
        <end position="155"/>
    </location>
</feature>
<dbReference type="PANTHER" id="PTHR35531:SF1">
    <property type="entry name" value="INNER MEMBRANE PROTEIN YBCI-RELATED"/>
    <property type="match status" value="1"/>
</dbReference>